<dbReference type="EMBL" id="WUUQ01000002">
    <property type="protein sequence ID" value="MXQ73663.1"/>
    <property type="molecule type" value="Genomic_DNA"/>
</dbReference>
<proteinExistence type="predicted"/>
<evidence type="ECO:0008006" key="4">
    <source>
        <dbReference type="Google" id="ProtNLM"/>
    </source>
</evidence>
<name>A0A6N8UAA6_9FIRM</name>
<dbReference type="RefSeq" id="WP_160625099.1">
    <property type="nucleotide sequence ID" value="NZ_WUUQ01000002.1"/>
</dbReference>
<keyword evidence="3" id="KW-1185">Reference proteome</keyword>
<comment type="caution">
    <text evidence="2">The sequence shown here is derived from an EMBL/GenBank/DDBJ whole genome shotgun (WGS) entry which is preliminary data.</text>
</comment>
<keyword evidence="1" id="KW-0472">Membrane</keyword>
<accession>A0A6N8UAA6</accession>
<reference evidence="2 3" key="1">
    <citation type="submission" date="2019-12" db="EMBL/GenBank/DDBJ databases">
        <authorList>
            <person name="Yang R."/>
        </authorList>
    </citation>
    <scope>NUCLEOTIDE SEQUENCE [LARGE SCALE GENOMIC DNA]</scope>
    <source>
        <strain evidence="2 3">DONG20-135</strain>
    </source>
</reference>
<sequence>MKNHLKKVISVFLIIGLIYTSAPITNVKATSSSSPLIQTTQEAQQAIKASLDSYQPVNTTSSQDIKSFLTKELIDTQKLSVFYITTFDKTDATVKADGSILLTIEYKIQYEASFSSYTSTLVIDRLSDTEKAAVTVENFPDDFFRKYLSDQYDKTGTGFITINEVTEINIQNQSPVKNLKGIELFKNLKTLNCSGTGITVLNTSKNTVLETLECDHTNISALDISQNHYLTKLNCDNTNIQSLDLSKNTNLNTVNCSYTPLAWLNFGGNFIRNVTIQDSSIDMNVSGDSFNMKDAFAGINLDKVHIISGAELNPATGMVTKYKIGTPIIYEYDIDIVDSLKNSLQVTLNLHMIENNASTTQLTPATGDTSHLFILNSLLFMSVGALWFSAYKNRKHAQK</sequence>
<feature type="transmembrane region" description="Helical" evidence="1">
    <location>
        <begin position="372"/>
        <end position="391"/>
    </location>
</feature>
<organism evidence="2 3">
    <name type="scientific">Copranaerobaculum intestinale</name>
    <dbReference type="NCBI Taxonomy" id="2692629"/>
    <lineage>
        <taxon>Bacteria</taxon>
        <taxon>Bacillati</taxon>
        <taxon>Bacillota</taxon>
        <taxon>Erysipelotrichia</taxon>
        <taxon>Erysipelotrichales</taxon>
        <taxon>Erysipelotrichaceae</taxon>
        <taxon>Copranaerobaculum</taxon>
    </lineage>
</organism>
<dbReference type="Gene3D" id="3.80.10.10">
    <property type="entry name" value="Ribonuclease Inhibitor"/>
    <property type="match status" value="1"/>
</dbReference>
<evidence type="ECO:0000313" key="2">
    <source>
        <dbReference type="EMBL" id="MXQ73663.1"/>
    </source>
</evidence>
<dbReference type="InterPro" id="IPR032675">
    <property type="entry name" value="LRR_dom_sf"/>
</dbReference>
<protein>
    <recommendedName>
        <fullName evidence="4">LPXTG cell wall anchor domain-containing protein</fullName>
    </recommendedName>
</protein>
<keyword evidence="1" id="KW-0812">Transmembrane</keyword>
<evidence type="ECO:0000256" key="1">
    <source>
        <dbReference type="SAM" id="Phobius"/>
    </source>
</evidence>
<dbReference type="AlphaFoldDB" id="A0A6N8UAA6"/>
<evidence type="ECO:0000313" key="3">
    <source>
        <dbReference type="Proteomes" id="UP000434036"/>
    </source>
</evidence>
<reference evidence="2 3" key="2">
    <citation type="submission" date="2020-01" db="EMBL/GenBank/DDBJ databases">
        <title>Clostridiaceae sp. nov. isolated from the gut of human by culturomics.</title>
        <authorList>
            <person name="Chang Y."/>
        </authorList>
    </citation>
    <scope>NUCLEOTIDE SEQUENCE [LARGE SCALE GENOMIC DNA]</scope>
    <source>
        <strain evidence="2 3">DONG20-135</strain>
    </source>
</reference>
<dbReference type="SUPFAM" id="SSF52058">
    <property type="entry name" value="L domain-like"/>
    <property type="match status" value="1"/>
</dbReference>
<gene>
    <name evidence="2" type="ORF">GSF08_06905</name>
</gene>
<keyword evidence="1" id="KW-1133">Transmembrane helix</keyword>
<dbReference type="Proteomes" id="UP000434036">
    <property type="component" value="Unassembled WGS sequence"/>
</dbReference>